<feature type="compositionally biased region" description="Basic and acidic residues" evidence="1">
    <location>
        <begin position="42"/>
        <end position="51"/>
    </location>
</feature>
<dbReference type="InterPro" id="IPR029044">
    <property type="entry name" value="Nucleotide-diphossugar_trans"/>
</dbReference>
<comment type="caution">
    <text evidence="4">The sequence shown here is derived from an EMBL/GenBank/DDBJ whole genome shotgun (WGS) entry which is preliminary data.</text>
</comment>
<dbReference type="Pfam" id="PF13632">
    <property type="entry name" value="Glyco_trans_2_3"/>
    <property type="match status" value="1"/>
</dbReference>
<accession>A0A6P2CJA2</accession>
<dbReference type="EMBL" id="QRCM01000001">
    <property type="protein sequence ID" value="TXG91841.1"/>
    <property type="molecule type" value="Genomic_DNA"/>
</dbReference>
<gene>
    <name evidence="4" type="ORF">DW322_18715</name>
</gene>
<feature type="domain" description="Glycosyltransferase 2-like" evidence="2">
    <location>
        <begin position="325"/>
        <end position="483"/>
    </location>
</feature>
<dbReference type="SUPFAM" id="SSF53448">
    <property type="entry name" value="Nucleotide-diphospho-sugar transferases"/>
    <property type="match status" value="2"/>
</dbReference>
<dbReference type="Gene3D" id="3.90.550.10">
    <property type="entry name" value="Spore Coat Polysaccharide Biosynthesis Protein SpsA, Chain A"/>
    <property type="match status" value="2"/>
</dbReference>
<feature type="compositionally biased region" description="Low complexity" evidence="1">
    <location>
        <begin position="27"/>
        <end position="36"/>
    </location>
</feature>
<feature type="compositionally biased region" description="Basic residues" evidence="1">
    <location>
        <begin position="52"/>
        <end position="62"/>
    </location>
</feature>
<reference evidence="4 5" key="1">
    <citation type="submission" date="2018-07" db="EMBL/GenBank/DDBJ databases">
        <title>Genome sequence of Rhodococcus rhodnii ATCC 35071 from Rhodnius prolixus.</title>
        <authorList>
            <person name="Patel V."/>
            <person name="Vogel K.J."/>
        </authorList>
    </citation>
    <scope>NUCLEOTIDE SEQUENCE [LARGE SCALE GENOMIC DNA]</scope>
    <source>
        <strain evidence="4 5">ATCC 35071</strain>
    </source>
</reference>
<dbReference type="InterPro" id="IPR050834">
    <property type="entry name" value="Glycosyltransf_2"/>
</dbReference>
<dbReference type="PANTHER" id="PTHR43685:SF3">
    <property type="entry name" value="SLR2126 PROTEIN"/>
    <property type="match status" value="1"/>
</dbReference>
<protein>
    <submittedName>
        <fullName evidence="4">Glycosyltransferase</fullName>
    </submittedName>
</protein>
<dbReference type="Pfam" id="PF00535">
    <property type="entry name" value="Glycos_transf_2"/>
    <property type="match status" value="2"/>
</dbReference>
<feature type="region of interest" description="Disordered" evidence="1">
    <location>
        <begin position="210"/>
        <end position="271"/>
    </location>
</feature>
<feature type="domain" description="Glycosyltransferase 2-like" evidence="2">
    <location>
        <begin position="641"/>
        <end position="762"/>
    </location>
</feature>
<feature type="compositionally biased region" description="Low complexity" evidence="1">
    <location>
        <begin position="219"/>
        <end position="234"/>
    </location>
</feature>
<proteinExistence type="predicted"/>
<dbReference type="Proteomes" id="UP000471120">
    <property type="component" value="Unassembled WGS sequence"/>
</dbReference>
<feature type="region of interest" description="Disordered" evidence="1">
    <location>
        <begin position="284"/>
        <end position="309"/>
    </location>
</feature>
<feature type="compositionally biased region" description="Basic residues" evidence="1">
    <location>
        <begin position="76"/>
        <end position="94"/>
    </location>
</feature>
<feature type="region of interest" description="Disordered" evidence="1">
    <location>
        <begin position="1"/>
        <end position="184"/>
    </location>
</feature>
<evidence type="ECO:0000313" key="4">
    <source>
        <dbReference type="EMBL" id="TXG91841.1"/>
    </source>
</evidence>
<evidence type="ECO:0000313" key="5">
    <source>
        <dbReference type="Proteomes" id="UP000471120"/>
    </source>
</evidence>
<dbReference type="InterPro" id="IPR001173">
    <property type="entry name" value="Glyco_trans_2-like"/>
</dbReference>
<keyword evidence="4" id="KW-0808">Transferase</keyword>
<sequence>MAADRTRSRARRDRLRAHGARDRARRAGSGTTAGTRPADTGRAADLRDRSAARRPCRRRRSPLRTDARPVPVRAPRGGRRRDRARRPARIRAARVARLPGSPPSRHVDVRAVRRRSPPGARRADAARSGHHRSVRRPPLSARSRRARRELRRGTAFRVRRRPGCRPRSAAACGEQRQARRDTRDDVPRRTIAAHPRRSPVSTCARAALARRRGSPAHPARVVGHRSAASRAAVSRTERSGRTRRPHHRVDTRGRQPPAHRVLPRRGIDDPRRRGCTVAVRERACRPAGDRRHDVGDHRRPTSAKVGKPFLAPPRSGALVTPSLDVVVCCYTTERDALLVRSIDSARTQLGDADRLVVVVDHNDTLASDLHERGIATVANSGPRGLSGARNTGLENARGDVVVFLDDDAALRPGALDAVRRAFADPDVVAIGGAVHADWESSRPAWFPPEFGWVVGCDYRGLPDDGATIRNPIGAAMAVRRDALVAVGGFSSELGRVGTVPAGCEETLMGIELTAHDARTRIVRVTDFAVDHAVPESRATWRYFTSRCRHEGRSKAILSSITGPGAGLSSERTYVTRTLPSGVLHAVRDAARARSVAPLARVVALALGLVATAAGLLTTRRRRATPSRAVTATPIRADELVSVVIATVGRDSLAHAVHSVLDQKHREFELLVVDNRCDGNVDRVVGGIDDPRLRILRQPVPGVSAARNLGVAAAHGRIVAFTDDDATPEIDWLDRILATFAADTHGRLAGVTGRVLGTESGTREQRWFEDAGVFDKGTTATVWAMRDAGDLGGLGRFGEHGPFFPFTAGECGTGNNMAFRTDALREIGGFDEHLGTGTPAHGGEDLDLYRTALLAGWAIAYAPDAVVRHYHRDNLADLRVQSYGYGTGMAASLTKLAFTGPRHTFDLVRRFPRGLHMLLSPNSTKNENVPTDWPVHLRLLEVWGYLVGPVLYARSRVRAGRARTRS</sequence>
<organism evidence="4 5">
    <name type="scientific">Rhodococcus rhodnii</name>
    <dbReference type="NCBI Taxonomy" id="38312"/>
    <lineage>
        <taxon>Bacteria</taxon>
        <taxon>Bacillati</taxon>
        <taxon>Actinomycetota</taxon>
        <taxon>Actinomycetes</taxon>
        <taxon>Mycobacteriales</taxon>
        <taxon>Nocardiaceae</taxon>
        <taxon>Rhodococcus</taxon>
    </lineage>
</organism>
<evidence type="ECO:0000259" key="3">
    <source>
        <dbReference type="Pfam" id="PF13632"/>
    </source>
</evidence>
<name>A0A6P2CJA2_9NOCA</name>
<dbReference type="PANTHER" id="PTHR43685">
    <property type="entry name" value="GLYCOSYLTRANSFERASE"/>
    <property type="match status" value="1"/>
</dbReference>
<dbReference type="AlphaFoldDB" id="A0A6P2CJA2"/>
<feature type="compositionally biased region" description="Basic and acidic residues" evidence="1">
    <location>
        <begin position="284"/>
        <end position="299"/>
    </location>
</feature>
<evidence type="ECO:0000259" key="2">
    <source>
        <dbReference type="Pfam" id="PF00535"/>
    </source>
</evidence>
<dbReference type="GO" id="GO:0016740">
    <property type="term" value="F:transferase activity"/>
    <property type="evidence" value="ECO:0007669"/>
    <property type="project" value="UniProtKB-KW"/>
</dbReference>
<feature type="domain" description="Glycosyltransferase 2-like" evidence="3">
    <location>
        <begin position="811"/>
        <end position="900"/>
    </location>
</feature>
<feature type="compositionally biased region" description="Basic residues" evidence="1">
    <location>
        <begin position="8"/>
        <end position="26"/>
    </location>
</feature>
<evidence type="ECO:0000256" key="1">
    <source>
        <dbReference type="SAM" id="MobiDB-lite"/>
    </source>
</evidence>